<evidence type="ECO:0000313" key="1">
    <source>
        <dbReference type="EMBL" id="NSL88811.1"/>
    </source>
</evidence>
<name>A0A3S1AXE8_9BACT</name>
<keyword evidence="2" id="KW-1185">Reference proteome</keyword>
<sequence>MKPCVCFISVLLLLLAPFLSSAQYHYIIEGKFDNSLLGDAHPFSFKDGDSVKLYFINSKQQYATTVKDHCFRFEGTIDTPSVAMLDMKKFGVKVHLDNSKYNCTFPQEKVGNNKVGYDFNIETSSFFHNLSKTLFQKSGALEAKQRELKELIENSDDSYTKNTYKEELEIIEKDLSALFLDASVKYKGTYEMTYLLNGDPYFSYDRYIHYYNELPDQVRNSFYGKLLYNRLQAKKKQ</sequence>
<accession>A0A3S1AXE8</accession>
<dbReference type="EMBL" id="RIAR02000001">
    <property type="protein sequence ID" value="NSL88811.1"/>
    <property type="molecule type" value="Genomic_DNA"/>
</dbReference>
<comment type="caution">
    <text evidence="1">The sequence shown here is derived from an EMBL/GenBank/DDBJ whole genome shotgun (WGS) entry which is preliminary data.</text>
</comment>
<dbReference type="OrthoDB" id="634076at2"/>
<protein>
    <submittedName>
        <fullName evidence="1">DUF4369 domain-containing protein</fullName>
    </submittedName>
</protein>
<evidence type="ECO:0000313" key="2">
    <source>
        <dbReference type="Proteomes" id="UP000281028"/>
    </source>
</evidence>
<reference evidence="1" key="1">
    <citation type="submission" date="2020-05" db="EMBL/GenBank/DDBJ databases">
        <title>Chitinophaga laudate sp. nov., isolated from a tropical peat swamp.</title>
        <authorList>
            <person name="Goh C.B.S."/>
            <person name="Lee M.S."/>
            <person name="Parimannan S."/>
            <person name="Pasbakhsh P."/>
            <person name="Yule C.M."/>
            <person name="Rajandas H."/>
            <person name="Loke S."/>
            <person name="Croft L."/>
            <person name="Tan J.B.L."/>
        </authorList>
    </citation>
    <scope>NUCLEOTIDE SEQUENCE</scope>
    <source>
        <strain evidence="1">Mgbs1</strain>
    </source>
</reference>
<organism evidence="1 2">
    <name type="scientific">Chitinophaga solisilvae</name>
    <dbReference type="NCBI Taxonomy" id="1233460"/>
    <lineage>
        <taxon>Bacteria</taxon>
        <taxon>Pseudomonadati</taxon>
        <taxon>Bacteroidota</taxon>
        <taxon>Chitinophagia</taxon>
        <taxon>Chitinophagales</taxon>
        <taxon>Chitinophagaceae</taxon>
        <taxon>Chitinophaga</taxon>
    </lineage>
</organism>
<gene>
    <name evidence="1" type="ORF">ECE50_018355</name>
</gene>
<dbReference type="Proteomes" id="UP000281028">
    <property type="component" value="Unassembled WGS sequence"/>
</dbReference>
<proteinExistence type="predicted"/>
<dbReference type="AlphaFoldDB" id="A0A3S1AXE8"/>